<comment type="caution">
    <text evidence="2">The sequence shown here is derived from an EMBL/GenBank/DDBJ whole genome shotgun (WGS) entry which is preliminary data.</text>
</comment>
<protein>
    <submittedName>
        <fullName evidence="2">SUR7 protein</fullName>
    </submittedName>
</protein>
<keyword evidence="3" id="KW-1185">Reference proteome</keyword>
<keyword evidence="1" id="KW-0472">Membrane</keyword>
<gene>
    <name evidence="2" type="ORF">PVAG01_01966</name>
</gene>
<accession>A0ABR4PYK5</accession>
<organism evidence="2 3">
    <name type="scientific">Phlyctema vagabunda</name>
    <dbReference type="NCBI Taxonomy" id="108571"/>
    <lineage>
        <taxon>Eukaryota</taxon>
        <taxon>Fungi</taxon>
        <taxon>Dikarya</taxon>
        <taxon>Ascomycota</taxon>
        <taxon>Pezizomycotina</taxon>
        <taxon>Leotiomycetes</taxon>
        <taxon>Helotiales</taxon>
        <taxon>Dermateaceae</taxon>
        <taxon>Phlyctema</taxon>
    </lineage>
</organism>
<evidence type="ECO:0000313" key="3">
    <source>
        <dbReference type="Proteomes" id="UP001629113"/>
    </source>
</evidence>
<proteinExistence type="predicted"/>
<feature type="transmembrane region" description="Helical" evidence="1">
    <location>
        <begin position="189"/>
        <end position="211"/>
    </location>
</feature>
<dbReference type="InterPro" id="IPR009571">
    <property type="entry name" value="SUR7/Rim9-like_fungi"/>
</dbReference>
<keyword evidence="1" id="KW-0812">Transmembrane</keyword>
<dbReference type="EMBL" id="JBFCZG010000001">
    <property type="protein sequence ID" value="KAL3428457.1"/>
    <property type="molecule type" value="Genomic_DNA"/>
</dbReference>
<dbReference type="Proteomes" id="UP001629113">
    <property type="component" value="Unassembled WGS sequence"/>
</dbReference>
<feature type="transmembrane region" description="Helical" evidence="1">
    <location>
        <begin position="6"/>
        <end position="26"/>
    </location>
</feature>
<dbReference type="PANTHER" id="PTHR28019:SF7">
    <property type="entry name" value="SUR7 PROTEIN"/>
    <property type="match status" value="1"/>
</dbReference>
<keyword evidence="1" id="KW-1133">Transmembrane helix</keyword>
<name>A0ABR4PYK5_9HELO</name>
<evidence type="ECO:0000256" key="1">
    <source>
        <dbReference type="SAM" id="Phobius"/>
    </source>
</evidence>
<evidence type="ECO:0000313" key="2">
    <source>
        <dbReference type="EMBL" id="KAL3428457.1"/>
    </source>
</evidence>
<feature type="transmembrane region" description="Helical" evidence="1">
    <location>
        <begin position="223"/>
        <end position="243"/>
    </location>
</feature>
<reference evidence="2 3" key="1">
    <citation type="submission" date="2024-06" db="EMBL/GenBank/DDBJ databases">
        <title>Complete genome of Phlyctema vagabunda strain 19-DSS-EL-015.</title>
        <authorList>
            <person name="Fiorenzani C."/>
        </authorList>
    </citation>
    <scope>NUCLEOTIDE SEQUENCE [LARGE SCALE GENOMIC DNA]</scope>
    <source>
        <strain evidence="2 3">19-DSS-EL-015</strain>
    </source>
</reference>
<dbReference type="InterPro" id="IPR052413">
    <property type="entry name" value="SUR7_domain"/>
</dbReference>
<feature type="transmembrane region" description="Helical" evidence="1">
    <location>
        <begin position="268"/>
        <end position="288"/>
    </location>
</feature>
<dbReference type="Pfam" id="PF06687">
    <property type="entry name" value="SUR7"/>
    <property type="match status" value="1"/>
</dbReference>
<dbReference type="PANTHER" id="PTHR28019">
    <property type="entry name" value="CELL MEMBRANE PROTEIN YLR413W-RELATED"/>
    <property type="match status" value="1"/>
</dbReference>
<sequence length="323" mass="35210">MRFSALLPLLFAIAAFILSMLCLFAGHKEGFMEDYDIIRLNTSRLGYAQAEATATSSAGAAATSFSSSLGAWIDGIEDDITDSIDGAIDDAQDAIADKLAEELGIEEWYSLHLMDMCQGMFRPNATAKNSKLNVTDCSNRTAMYHFDIESVLNEQLSLGPLDVSLSDLGWSDDIQDGINALNTAMSATFVLYAIGIAAAGVSVITALLAFFMHGSRLISIGNWGLAFISFLSLLVSSVIVTVFQNKAASVIRRYGNDIGIFADKGTKFLILTWVATACMFIASIAWIFEFCAGRSKRNRDYTEKGTPVARRSRFGRFGRRSRI</sequence>